<comment type="caution">
    <text evidence="1">The sequence shown here is derived from an EMBL/GenBank/DDBJ whole genome shotgun (WGS) entry which is preliminary data.</text>
</comment>
<dbReference type="InterPro" id="IPR011990">
    <property type="entry name" value="TPR-like_helical_dom_sf"/>
</dbReference>
<dbReference type="SUPFAM" id="SSF48452">
    <property type="entry name" value="TPR-like"/>
    <property type="match status" value="1"/>
</dbReference>
<dbReference type="AlphaFoldDB" id="A0A933SE54"/>
<protein>
    <recommendedName>
        <fullName evidence="3">Tetratricopeptide repeat protein</fullName>
    </recommendedName>
</protein>
<name>A0A933SE54_UNCEI</name>
<gene>
    <name evidence="1" type="ORF">HZA61_15590</name>
</gene>
<accession>A0A933SE54</accession>
<evidence type="ECO:0000313" key="1">
    <source>
        <dbReference type="EMBL" id="MBI5170912.1"/>
    </source>
</evidence>
<proteinExistence type="predicted"/>
<dbReference type="Gene3D" id="1.25.40.10">
    <property type="entry name" value="Tetratricopeptide repeat domain"/>
    <property type="match status" value="2"/>
</dbReference>
<evidence type="ECO:0000313" key="2">
    <source>
        <dbReference type="Proteomes" id="UP000696931"/>
    </source>
</evidence>
<sequence length="504" mass="53656">MSGGPRPLRAALAAVALAALAFGASGCGDPLLWERWQAERALWHARAEAAKLPGAKAEPARVEQVAREAERVRLAYPAARWASPPAAGGAARHVALASGGAALLWAELPARGGDDSTCAARLAVVLEEYAALSAITIPAHLSRAAALQRLGRFDEALAEREAVAAMDPMTDDDLGGPAPEVVESALQAAHELERRGMPERAEALFAATAARYVESAARVHGRDSLVLCDALALLHVHRGLAAEALAGGRRALERAPQGERAARVLVMAQGALDAGAPDSEDHYARWAAQIGSSRRVVGNALFVAAQAWERLGRADSAIAAYDAVLRRWVDPGALGAPAHFERARLLERRGDWINARAEYLALSASQPTHPLAFRAVQRLVQHPFEQGEAELARVQGQQEIEKLGYLVATNFDPQVRRQAGLVRAELLLVTGQLAGAESSFVALWRQFPGDSATEDAALRGARLGAHLPGGAARSREVLEALSRRALDPVVRRSAAEELLRLTEQ</sequence>
<dbReference type="PROSITE" id="PS51257">
    <property type="entry name" value="PROKAR_LIPOPROTEIN"/>
    <property type="match status" value="1"/>
</dbReference>
<dbReference type="Proteomes" id="UP000696931">
    <property type="component" value="Unassembled WGS sequence"/>
</dbReference>
<dbReference type="EMBL" id="JACRIW010000112">
    <property type="protein sequence ID" value="MBI5170912.1"/>
    <property type="molecule type" value="Genomic_DNA"/>
</dbReference>
<evidence type="ECO:0008006" key="3">
    <source>
        <dbReference type="Google" id="ProtNLM"/>
    </source>
</evidence>
<organism evidence="1 2">
    <name type="scientific">Eiseniibacteriota bacterium</name>
    <dbReference type="NCBI Taxonomy" id="2212470"/>
    <lineage>
        <taxon>Bacteria</taxon>
        <taxon>Candidatus Eiseniibacteriota</taxon>
    </lineage>
</organism>
<reference evidence="1" key="1">
    <citation type="submission" date="2020-07" db="EMBL/GenBank/DDBJ databases">
        <title>Huge and variable diversity of episymbiotic CPR bacteria and DPANN archaea in groundwater ecosystems.</title>
        <authorList>
            <person name="He C.Y."/>
            <person name="Keren R."/>
            <person name="Whittaker M."/>
            <person name="Farag I.F."/>
            <person name="Doudna J."/>
            <person name="Cate J.H.D."/>
            <person name="Banfield J.F."/>
        </authorList>
    </citation>
    <scope>NUCLEOTIDE SEQUENCE</scope>
    <source>
        <strain evidence="1">NC_groundwater_1813_Pr3_B-0.1um_71_17</strain>
    </source>
</reference>